<accession>A0ABT0E568</accession>
<dbReference type="EMBL" id="JALKII010000002">
    <property type="protein sequence ID" value="MCK0536898.1"/>
    <property type="molecule type" value="Genomic_DNA"/>
</dbReference>
<dbReference type="PANTHER" id="PTHR38013">
    <property type="entry name" value="GLYCOPROTEIN/POLYSACCHARIDE METABOLISM"/>
    <property type="match status" value="1"/>
</dbReference>
<dbReference type="PROSITE" id="PS51257">
    <property type="entry name" value="PROKAR_LIPOPROTEIN"/>
    <property type="match status" value="1"/>
</dbReference>
<feature type="signal peptide" evidence="1">
    <location>
        <begin position="1"/>
        <end position="20"/>
    </location>
</feature>
<keyword evidence="3" id="KW-1185">Reference proteome</keyword>
<name>A0ABT0E568_9GAMM</name>
<evidence type="ECO:0000313" key="3">
    <source>
        <dbReference type="Proteomes" id="UP001165524"/>
    </source>
</evidence>
<sequence length="178" mass="18875">MKLKRMIIRGAALVLALILAGCDKPEDKDLAATPATPPTASEAGDAQPASLELTGTLVYREREALPEDAVITVQLVRAADVDNLAPDGAGGSVVAEHQQAAEGRQVPIPFSLVYRGDTRQAEDDYGLWAEVRDGNGELRWSTLRLHPVPAGKSAPVELLLGKVHSAAERVPAEDVLAE</sequence>
<gene>
    <name evidence="2" type="ORF">MU846_04180</name>
</gene>
<reference evidence="2" key="1">
    <citation type="submission" date="2022-04" db="EMBL/GenBank/DDBJ databases">
        <title>Alcanivorax sp. CY1518 draft genome sequence.</title>
        <authorList>
            <person name="Zhao G."/>
            <person name="An M."/>
        </authorList>
    </citation>
    <scope>NUCLEOTIDE SEQUENCE</scope>
    <source>
        <strain evidence="2">CY1518</strain>
    </source>
</reference>
<dbReference type="InterPro" id="IPR039366">
    <property type="entry name" value="Pilotin"/>
</dbReference>
<dbReference type="Pfam" id="PF09619">
    <property type="entry name" value="YscW"/>
    <property type="match status" value="1"/>
</dbReference>
<dbReference type="RefSeq" id="WP_246948753.1">
    <property type="nucleotide sequence ID" value="NZ_JALKII010000002.1"/>
</dbReference>
<keyword evidence="2" id="KW-0449">Lipoprotein</keyword>
<organism evidence="2 3">
    <name type="scientific">Alcanivorax quisquiliarum</name>
    <dbReference type="NCBI Taxonomy" id="2933565"/>
    <lineage>
        <taxon>Bacteria</taxon>
        <taxon>Pseudomonadati</taxon>
        <taxon>Pseudomonadota</taxon>
        <taxon>Gammaproteobacteria</taxon>
        <taxon>Oceanospirillales</taxon>
        <taxon>Alcanivoracaceae</taxon>
        <taxon>Alcanivorax</taxon>
    </lineage>
</organism>
<feature type="chain" id="PRO_5047489486" evidence="1">
    <location>
        <begin position="21"/>
        <end position="178"/>
    </location>
</feature>
<evidence type="ECO:0000313" key="2">
    <source>
        <dbReference type="EMBL" id="MCK0536898.1"/>
    </source>
</evidence>
<protein>
    <submittedName>
        <fullName evidence="2">YbaY family lipoprotein</fullName>
    </submittedName>
</protein>
<dbReference type="InterPro" id="IPR053196">
    <property type="entry name" value="Lipoprotein_YbaY-like"/>
</dbReference>
<evidence type="ECO:0000256" key="1">
    <source>
        <dbReference type="SAM" id="SignalP"/>
    </source>
</evidence>
<keyword evidence="1" id="KW-0732">Signal</keyword>
<dbReference type="PANTHER" id="PTHR38013:SF1">
    <property type="entry name" value="GLYCOPROTEIN_POLYSACCHARIDE METABOLISM"/>
    <property type="match status" value="1"/>
</dbReference>
<proteinExistence type="predicted"/>
<comment type="caution">
    <text evidence="2">The sequence shown here is derived from an EMBL/GenBank/DDBJ whole genome shotgun (WGS) entry which is preliminary data.</text>
</comment>
<dbReference type="Proteomes" id="UP001165524">
    <property type="component" value="Unassembled WGS sequence"/>
</dbReference>